<dbReference type="Gene3D" id="1.20.120.1630">
    <property type="match status" value="1"/>
</dbReference>
<organism evidence="5 6">
    <name type="scientific">Phytohabitans houttuyneae</name>
    <dbReference type="NCBI Taxonomy" id="1076126"/>
    <lineage>
        <taxon>Bacteria</taxon>
        <taxon>Bacillati</taxon>
        <taxon>Actinomycetota</taxon>
        <taxon>Actinomycetes</taxon>
        <taxon>Micromonosporales</taxon>
        <taxon>Micromonosporaceae</taxon>
    </lineage>
</organism>
<comment type="caution">
    <text evidence="5">The sequence shown here is derived from an EMBL/GenBank/DDBJ whole genome shotgun (WGS) entry which is preliminary data.</text>
</comment>
<dbReference type="InterPro" id="IPR007318">
    <property type="entry name" value="Phopholipid_MeTrfase"/>
</dbReference>
<reference evidence="5 6" key="2">
    <citation type="submission" date="2020-03" db="EMBL/GenBank/DDBJ databases">
        <authorList>
            <person name="Ichikawa N."/>
            <person name="Kimura A."/>
            <person name="Kitahashi Y."/>
            <person name="Uohara A."/>
        </authorList>
    </citation>
    <scope>NUCLEOTIDE SEQUENCE [LARGE SCALE GENOMIC DNA]</scope>
    <source>
        <strain evidence="5 6">NBRC 108639</strain>
    </source>
</reference>
<dbReference type="RefSeq" id="WP_173064821.1">
    <property type="nucleotide sequence ID" value="NZ_BAABGO010000016.1"/>
</dbReference>
<reference evidence="5 6" key="1">
    <citation type="submission" date="2020-03" db="EMBL/GenBank/DDBJ databases">
        <title>Whole genome shotgun sequence of Phytohabitans houttuyneae NBRC 108639.</title>
        <authorList>
            <person name="Komaki H."/>
            <person name="Tamura T."/>
        </authorList>
    </citation>
    <scope>NUCLEOTIDE SEQUENCE [LARGE SCALE GENOMIC DNA]</scope>
    <source>
        <strain evidence="5 6">NBRC 108639</strain>
    </source>
</reference>
<dbReference type="EMBL" id="BLPF01000002">
    <property type="protein sequence ID" value="GFJ82327.1"/>
    <property type="molecule type" value="Genomic_DNA"/>
</dbReference>
<proteinExistence type="predicted"/>
<dbReference type="AlphaFoldDB" id="A0A6V8KKP2"/>
<evidence type="ECO:0000313" key="6">
    <source>
        <dbReference type="Proteomes" id="UP000482800"/>
    </source>
</evidence>
<dbReference type="GO" id="GO:0012505">
    <property type="term" value="C:endomembrane system"/>
    <property type="evidence" value="ECO:0007669"/>
    <property type="project" value="UniProtKB-SubCell"/>
</dbReference>
<name>A0A6V8KKP2_9ACTN</name>
<evidence type="ECO:0000313" key="5">
    <source>
        <dbReference type="EMBL" id="GFJ82327.1"/>
    </source>
</evidence>
<evidence type="ECO:0000256" key="2">
    <source>
        <dbReference type="ARBA" id="ARBA00022692"/>
    </source>
</evidence>
<gene>
    <name evidence="5" type="ORF">Phou_065070</name>
</gene>
<evidence type="ECO:0000256" key="1">
    <source>
        <dbReference type="ARBA" id="ARBA00004127"/>
    </source>
</evidence>
<evidence type="ECO:0000256" key="3">
    <source>
        <dbReference type="ARBA" id="ARBA00022989"/>
    </source>
</evidence>
<sequence length="92" mass="9575">MAGLGERTSLVTGGPFALARNPTFTAMAATSLGLTAMAPNPIALAATAVLVAAVEMQVRMVEEPYLSRVHGAVYRAYAARVGRFRPGVGRLS</sequence>
<evidence type="ECO:0000256" key="4">
    <source>
        <dbReference type="ARBA" id="ARBA00023136"/>
    </source>
</evidence>
<keyword evidence="4" id="KW-0472">Membrane</keyword>
<accession>A0A6V8KKP2</accession>
<keyword evidence="6" id="KW-1185">Reference proteome</keyword>
<protein>
    <recommendedName>
        <fullName evidence="7">NnrU domain-containing protein</fullName>
    </recommendedName>
</protein>
<keyword evidence="2" id="KW-0812">Transmembrane</keyword>
<dbReference type="Proteomes" id="UP000482800">
    <property type="component" value="Unassembled WGS sequence"/>
</dbReference>
<dbReference type="Pfam" id="PF04191">
    <property type="entry name" value="PEMT"/>
    <property type="match status" value="1"/>
</dbReference>
<keyword evidence="3" id="KW-1133">Transmembrane helix</keyword>
<comment type="subcellular location">
    <subcellularLocation>
        <location evidence="1">Endomembrane system</location>
        <topology evidence="1">Multi-pass membrane protein</topology>
    </subcellularLocation>
</comment>
<evidence type="ECO:0008006" key="7">
    <source>
        <dbReference type="Google" id="ProtNLM"/>
    </source>
</evidence>